<protein>
    <submittedName>
        <fullName evidence="1">30130_t:CDS:1</fullName>
    </submittedName>
</protein>
<evidence type="ECO:0000313" key="2">
    <source>
        <dbReference type="Proteomes" id="UP000789920"/>
    </source>
</evidence>
<accession>A0ACA9LM02</accession>
<dbReference type="Proteomes" id="UP000789920">
    <property type="component" value="Unassembled WGS sequence"/>
</dbReference>
<dbReference type="EMBL" id="CAJVQC010004202">
    <property type="protein sequence ID" value="CAG8537354.1"/>
    <property type="molecule type" value="Genomic_DNA"/>
</dbReference>
<comment type="caution">
    <text evidence="1">The sequence shown here is derived from an EMBL/GenBank/DDBJ whole genome shotgun (WGS) entry which is preliminary data.</text>
</comment>
<reference evidence="1" key="1">
    <citation type="submission" date="2021-06" db="EMBL/GenBank/DDBJ databases">
        <authorList>
            <person name="Kallberg Y."/>
            <person name="Tangrot J."/>
            <person name="Rosling A."/>
        </authorList>
    </citation>
    <scope>NUCLEOTIDE SEQUENCE</scope>
    <source>
        <strain evidence="1">MA461A</strain>
    </source>
</reference>
<proteinExistence type="predicted"/>
<name>A0ACA9LM02_9GLOM</name>
<gene>
    <name evidence="1" type="ORF">RPERSI_LOCUS3400</name>
</gene>
<organism evidence="1 2">
    <name type="scientific">Racocetra persica</name>
    <dbReference type="NCBI Taxonomy" id="160502"/>
    <lineage>
        <taxon>Eukaryota</taxon>
        <taxon>Fungi</taxon>
        <taxon>Fungi incertae sedis</taxon>
        <taxon>Mucoromycota</taxon>
        <taxon>Glomeromycotina</taxon>
        <taxon>Glomeromycetes</taxon>
        <taxon>Diversisporales</taxon>
        <taxon>Gigasporaceae</taxon>
        <taxon>Racocetra</taxon>
    </lineage>
</organism>
<sequence length="439" mass="49292">MEQKHIEYKYMNGFGNHFSSEALPDSLPKNQNSPQKCPYGLYAEQLSGTAFTVDRKHNERSWLYRIRPSVAHKPFTKVAEKTGLVSQFSNTNDVSYIPNQTRWDPFKLLSEKADLSQNVNFIYGLHTLAGAGDPSIRNGLAIHIYNANHNMVDTAFYNSDGDFLIVPQHGRLDITTEFGRIMVSPCEIVVIPRGIKFAVNLPDGPSRGYVLEVFVGANGLANPRDFLTPTAFFEDKTNCNYTIVNKYVGQLFAAKQDHSPFDVVAWHGNYVPYKYDLNNFNVIGSISFDHPDPSIFTVLTCKSAFPGTAIADFVIFSPRWLVQKHTFRPPYFHRNCMAEFVGLVKGRYDAKAKGFLPGGASLHTHMTAHGPDTTTFEKASNEELKPQLVSEGAMAFMFESSLMLGITKWGLSCSELQKDYNEAWEGLKSYFDPNNRSGN</sequence>
<evidence type="ECO:0000313" key="1">
    <source>
        <dbReference type="EMBL" id="CAG8537354.1"/>
    </source>
</evidence>
<keyword evidence="2" id="KW-1185">Reference proteome</keyword>